<name>A0A2P2PQF9_RHIMU</name>
<sequence>MYQVKLKNKMQTA</sequence>
<evidence type="ECO:0000313" key="1">
    <source>
        <dbReference type="EMBL" id="MBX56945.1"/>
    </source>
</evidence>
<protein>
    <submittedName>
        <fullName evidence="1">Uncharacterized protein</fullName>
    </submittedName>
</protein>
<accession>A0A2P2PQF9</accession>
<organism evidence="1">
    <name type="scientific">Rhizophora mucronata</name>
    <name type="common">Asiatic mangrove</name>
    <dbReference type="NCBI Taxonomy" id="61149"/>
    <lineage>
        <taxon>Eukaryota</taxon>
        <taxon>Viridiplantae</taxon>
        <taxon>Streptophyta</taxon>
        <taxon>Embryophyta</taxon>
        <taxon>Tracheophyta</taxon>
        <taxon>Spermatophyta</taxon>
        <taxon>Magnoliopsida</taxon>
        <taxon>eudicotyledons</taxon>
        <taxon>Gunneridae</taxon>
        <taxon>Pentapetalae</taxon>
        <taxon>rosids</taxon>
        <taxon>fabids</taxon>
        <taxon>Malpighiales</taxon>
        <taxon>Rhizophoraceae</taxon>
        <taxon>Rhizophora</taxon>
    </lineage>
</organism>
<dbReference type="EMBL" id="GGEC01076461">
    <property type="protein sequence ID" value="MBX56945.1"/>
    <property type="molecule type" value="Transcribed_RNA"/>
</dbReference>
<proteinExistence type="predicted"/>
<reference evidence="1" key="1">
    <citation type="submission" date="2018-02" db="EMBL/GenBank/DDBJ databases">
        <title>Rhizophora mucronata_Transcriptome.</title>
        <authorList>
            <person name="Meera S.P."/>
            <person name="Sreeshan A."/>
            <person name="Augustine A."/>
        </authorList>
    </citation>
    <scope>NUCLEOTIDE SEQUENCE</scope>
    <source>
        <tissue evidence="1">Leaf</tissue>
    </source>
</reference>